<comment type="similarity">
    <text evidence="7 8">Belongs to the PINc/VapC protein family.</text>
</comment>
<evidence type="ECO:0000313" key="10">
    <source>
        <dbReference type="EMBL" id="BDI06129.1"/>
    </source>
</evidence>
<evidence type="ECO:0000256" key="3">
    <source>
        <dbReference type="ARBA" id="ARBA00022722"/>
    </source>
</evidence>
<dbReference type="Gene3D" id="3.40.50.1010">
    <property type="entry name" value="5'-nuclease"/>
    <property type="match status" value="1"/>
</dbReference>
<dbReference type="CDD" id="cd18686">
    <property type="entry name" value="PIN_VapC-like"/>
    <property type="match status" value="1"/>
</dbReference>
<name>A0ABN6PLS5_9BURK</name>
<keyword evidence="6 8" id="KW-0460">Magnesium</keyword>
<comment type="function">
    <text evidence="8">Toxic component of a toxin-antitoxin (TA) system. An RNase.</text>
</comment>
<protein>
    <recommendedName>
        <fullName evidence="8">Ribonuclease VapC</fullName>
        <shortName evidence="8">RNase VapC</shortName>
        <ecNumber evidence="8">3.1.-.-</ecNumber>
    </recommendedName>
    <alternativeName>
        <fullName evidence="8">Toxin VapC</fullName>
    </alternativeName>
</protein>
<accession>A0ABN6PLS5</accession>
<sequence>MLGAGEGDAMLNVVDTSGWLEYLADTPQAEHFATAIEDTEHLLVPAIVMYEVFKKVMIGAGEDRAIQAIGFLRQGRVLVVDEPVSMLAARLSVQHKLPMADALIYATAQLHGATVLTQDAHFQGLPGVRYVVKG</sequence>
<evidence type="ECO:0000313" key="11">
    <source>
        <dbReference type="Proteomes" id="UP001057498"/>
    </source>
</evidence>
<evidence type="ECO:0000256" key="5">
    <source>
        <dbReference type="ARBA" id="ARBA00022801"/>
    </source>
</evidence>
<proteinExistence type="inferred from homology"/>
<dbReference type="InterPro" id="IPR029060">
    <property type="entry name" value="PIN-like_dom_sf"/>
</dbReference>
<keyword evidence="3 8" id="KW-0540">Nuclease</keyword>
<comment type="cofactor">
    <cofactor evidence="1 8">
        <name>Mg(2+)</name>
        <dbReference type="ChEBI" id="CHEBI:18420"/>
    </cofactor>
</comment>
<evidence type="ECO:0000259" key="9">
    <source>
        <dbReference type="Pfam" id="PF01850"/>
    </source>
</evidence>
<dbReference type="EMBL" id="AP025730">
    <property type="protein sequence ID" value="BDI06129.1"/>
    <property type="molecule type" value="Genomic_DNA"/>
</dbReference>
<dbReference type="PANTHER" id="PTHR33653:SF1">
    <property type="entry name" value="RIBONUCLEASE VAPC2"/>
    <property type="match status" value="1"/>
</dbReference>
<evidence type="ECO:0000256" key="4">
    <source>
        <dbReference type="ARBA" id="ARBA00022723"/>
    </source>
</evidence>
<evidence type="ECO:0000256" key="6">
    <source>
        <dbReference type="ARBA" id="ARBA00022842"/>
    </source>
</evidence>
<organism evidence="10 11">
    <name type="scientific">Sphaerotilus microaerophilus</name>
    <dbReference type="NCBI Taxonomy" id="2914710"/>
    <lineage>
        <taxon>Bacteria</taxon>
        <taxon>Pseudomonadati</taxon>
        <taxon>Pseudomonadota</taxon>
        <taxon>Betaproteobacteria</taxon>
        <taxon>Burkholderiales</taxon>
        <taxon>Sphaerotilaceae</taxon>
        <taxon>Sphaerotilus</taxon>
    </lineage>
</organism>
<dbReference type="InterPro" id="IPR022907">
    <property type="entry name" value="VapC_family"/>
</dbReference>
<keyword evidence="2 8" id="KW-1277">Toxin-antitoxin system</keyword>
<feature type="domain" description="PIN" evidence="9">
    <location>
        <begin position="13"/>
        <end position="123"/>
    </location>
</feature>
<keyword evidence="8" id="KW-0800">Toxin</keyword>
<dbReference type="PANTHER" id="PTHR33653">
    <property type="entry name" value="RIBONUCLEASE VAPC2"/>
    <property type="match status" value="1"/>
</dbReference>
<evidence type="ECO:0000256" key="7">
    <source>
        <dbReference type="ARBA" id="ARBA00038093"/>
    </source>
</evidence>
<keyword evidence="4 8" id="KW-0479">Metal-binding</keyword>
<feature type="binding site" evidence="8">
    <location>
        <position position="15"/>
    </location>
    <ligand>
        <name>Mg(2+)</name>
        <dbReference type="ChEBI" id="CHEBI:18420"/>
    </ligand>
</feature>
<dbReference type="Proteomes" id="UP001057498">
    <property type="component" value="Chromosome"/>
</dbReference>
<evidence type="ECO:0000256" key="2">
    <source>
        <dbReference type="ARBA" id="ARBA00022649"/>
    </source>
</evidence>
<evidence type="ECO:0000256" key="1">
    <source>
        <dbReference type="ARBA" id="ARBA00001946"/>
    </source>
</evidence>
<dbReference type="InterPro" id="IPR050556">
    <property type="entry name" value="Type_II_TA_system_RNase"/>
</dbReference>
<evidence type="ECO:0000256" key="8">
    <source>
        <dbReference type="HAMAP-Rule" id="MF_00265"/>
    </source>
</evidence>
<dbReference type="EC" id="3.1.-.-" evidence="8"/>
<dbReference type="HAMAP" id="MF_00265">
    <property type="entry name" value="VapC_Nob1"/>
    <property type="match status" value="1"/>
</dbReference>
<gene>
    <name evidence="8" type="primary">vapC</name>
    <name evidence="10" type="ORF">CATMQ487_30990</name>
</gene>
<dbReference type="SUPFAM" id="SSF88723">
    <property type="entry name" value="PIN domain-like"/>
    <property type="match status" value="1"/>
</dbReference>
<feature type="binding site" evidence="8">
    <location>
        <position position="101"/>
    </location>
    <ligand>
        <name>Mg(2+)</name>
        <dbReference type="ChEBI" id="CHEBI:18420"/>
    </ligand>
</feature>
<keyword evidence="11" id="KW-1185">Reference proteome</keyword>
<dbReference type="Pfam" id="PF01850">
    <property type="entry name" value="PIN"/>
    <property type="match status" value="1"/>
</dbReference>
<keyword evidence="5 8" id="KW-0378">Hydrolase</keyword>
<dbReference type="InterPro" id="IPR002716">
    <property type="entry name" value="PIN_dom"/>
</dbReference>
<reference evidence="10" key="1">
    <citation type="submission" date="2022-04" db="EMBL/GenBank/DDBJ databases">
        <title>Whole genome sequence of Sphaerotilus sp. FB-5.</title>
        <authorList>
            <person name="Takeda M."/>
            <person name="Narihara S."/>
            <person name="Akimoto M."/>
            <person name="Akimoto R."/>
            <person name="Nishiyashiki S."/>
            <person name="Murakami T."/>
        </authorList>
    </citation>
    <scope>NUCLEOTIDE SEQUENCE</scope>
    <source>
        <strain evidence="10">FB-5</strain>
    </source>
</reference>